<keyword evidence="1" id="KW-0472">Membrane</keyword>
<reference evidence="2 3" key="1">
    <citation type="submission" date="2011-09" db="EMBL/GenBank/DDBJ databases">
        <title>The Genome Sequence of Plasmodium vivax North Korean.</title>
        <authorList>
            <consortium name="The Broad Institute Genome Sequencing Platform"/>
            <consortium name="The Broad Institute Genome Sequencing Center for Infectious Disease"/>
            <person name="Neafsey D."/>
            <person name="Carlton J."/>
            <person name="Barnwell J."/>
            <person name="Collins W."/>
            <person name="Escalante A."/>
            <person name="Mullikin J."/>
            <person name="Saul A."/>
            <person name="Guigo R."/>
            <person name="Camara F."/>
            <person name="Young S.K."/>
            <person name="Zeng Q."/>
            <person name="Gargeya S."/>
            <person name="Fitzgerald M."/>
            <person name="Haas B."/>
            <person name="Abouelleil A."/>
            <person name="Alvarado L."/>
            <person name="Arachchi H.M."/>
            <person name="Berlin A."/>
            <person name="Brown A."/>
            <person name="Chapman S.B."/>
            <person name="Chen Z."/>
            <person name="Dunbar C."/>
            <person name="Freedman E."/>
            <person name="Gearin G."/>
            <person name="Gellesch M."/>
            <person name="Goldberg J."/>
            <person name="Griggs A."/>
            <person name="Gujja S."/>
            <person name="Heiman D."/>
            <person name="Howarth C."/>
            <person name="Larson L."/>
            <person name="Lui A."/>
            <person name="MacDonald P.J.P."/>
            <person name="Montmayeur A."/>
            <person name="Murphy C."/>
            <person name="Neiman D."/>
            <person name="Pearson M."/>
            <person name="Priest M."/>
            <person name="Roberts A."/>
            <person name="Saif S."/>
            <person name="Shea T."/>
            <person name="Shenoy N."/>
            <person name="Sisk P."/>
            <person name="Stolte C."/>
            <person name="Sykes S."/>
            <person name="Wortman J."/>
            <person name="Nusbaum C."/>
            <person name="Birren B."/>
        </authorList>
    </citation>
    <scope>NUCLEOTIDE SEQUENCE [LARGE SCALE GENOMIC DNA]</scope>
    <source>
        <strain evidence="2 3">North Korean</strain>
    </source>
</reference>
<proteinExistence type="predicted"/>
<dbReference type="Proteomes" id="UP000053239">
    <property type="component" value="Unassembled WGS sequence"/>
</dbReference>
<sequence>MISIVHQFFQYCNGYKYNWKLSLFMEEFINEYYNKDKSKYQKKFQECKSIPNLNPYCELYNKWSVEYKNNCSLIEKNSDRYIEQQKKYIEKWSPLDLFILKAKSVFKDFDAMSRNLSTIMSTMVAIILCFFFLYKVHKNYI</sequence>
<keyword evidence="1" id="KW-0812">Transmembrane</keyword>
<dbReference type="AlphaFoldDB" id="A0A0J9TNW9"/>
<evidence type="ECO:0000256" key="1">
    <source>
        <dbReference type="SAM" id="Phobius"/>
    </source>
</evidence>
<feature type="transmembrane region" description="Helical" evidence="1">
    <location>
        <begin position="116"/>
        <end position="134"/>
    </location>
</feature>
<gene>
    <name evidence="2" type="ORF">PVNG_06140</name>
</gene>
<evidence type="ECO:0000313" key="3">
    <source>
        <dbReference type="Proteomes" id="UP000053239"/>
    </source>
</evidence>
<evidence type="ECO:0000313" key="2">
    <source>
        <dbReference type="EMBL" id="KMZ96432.1"/>
    </source>
</evidence>
<accession>A0A0J9TNW9</accession>
<organism evidence="2 3">
    <name type="scientific">Plasmodium vivax North Korean</name>
    <dbReference type="NCBI Taxonomy" id="1035514"/>
    <lineage>
        <taxon>Eukaryota</taxon>
        <taxon>Sar</taxon>
        <taxon>Alveolata</taxon>
        <taxon>Apicomplexa</taxon>
        <taxon>Aconoidasida</taxon>
        <taxon>Haemosporida</taxon>
        <taxon>Plasmodiidae</taxon>
        <taxon>Plasmodium</taxon>
        <taxon>Plasmodium (Plasmodium)</taxon>
    </lineage>
</organism>
<name>A0A0J9TNW9_PLAVI</name>
<keyword evidence="1" id="KW-1133">Transmembrane helix</keyword>
<protein>
    <submittedName>
        <fullName evidence="2">Uncharacterized protein</fullName>
    </submittedName>
</protein>
<dbReference type="EMBL" id="KQ235607">
    <property type="protein sequence ID" value="KMZ96432.1"/>
    <property type="molecule type" value="Genomic_DNA"/>
</dbReference>